<accession>A0ACB9EJL7</accession>
<gene>
    <name evidence="1" type="ORF">L6452_06360</name>
</gene>
<dbReference type="EMBL" id="CM042048">
    <property type="protein sequence ID" value="KAI3758788.1"/>
    <property type="molecule type" value="Genomic_DNA"/>
</dbReference>
<protein>
    <submittedName>
        <fullName evidence="1">Uncharacterized protein</fullName>
    </submittedName>
</protein>
<name>A0ACB9EJL7_ARCLA</name>
<dbReference type="Proteomes" id="UP001055879">
    <property type="component" value="Linkage Group LG02"/>
</dbReference>
<comment type="caution">
    <text evidence="1">The sequence shown here is derived from an EMBL/GenBank/DDBJ whole genome shotgun (WGS) entry which is preliminary data.</text>
</comment>
<keyword evidence="2" id="KW-1185">Reference proteome</keyword>
<reference evidence="2" key="1">
    <citation type="journal article" date="2022" name="Mol. Ecol. Resour.">
        <title>The genomes of chicory, endive, great burdock and yacon provide insights into Asteraceae palaeo-polyploidization history and plant inulin production.</title>
        <authorList>
            <person name="Fan W."/>
            <person name="Wang S."/>
            <person name="Wang H."/>
            <person name="Wang A."/>
            <person name="Jiang F."/>
            <person name="Liu H."/>
            <person name="Zhao H."/>
            <person name="Xu D."/>
            <person name="Zhang Y."/>
        </authorList>
    </citation>
    <scope>NUCLEOTIDE SEQUENCE [LARGE SCALE GENOMIC DNA]</scope>
    <source>
        <strain evidence="2">cv. Niubang</strain>
    </source>
</reference>
<proteinExistence type="predicted"/>
<organism evidence="1 2">
    <name type="scientific">Arctium lappa</name>
    <name type="common">Greater burdock</name>
    <name type="synonym">Lappa major</name>
    <dbReference type="NCBI Taxonomy" id="4217"/>
    <lineage>
        <taxon>Eukaryota</taxon>
        <taxon>Viridiplantae</taxon>
        <taxon>Streptophyta</taxon>
        <taxon>Embryophyta</taxon>
        <taxon>Tracheophyta</taxon>
        <taxon>Spermatophyta</taxon>
        <taxon>Magnoliopsida</taxon>
        <taxon>eudicotyledons</taxon>
        <taxon>Gunneridae</taxon>
        <taxon>Pentapetalae</taxon>
        <taxon>asterids</taxon>
        <taxon>campanulids</taxon>
        <taxon>Asterales</taxon>
        <taxon>Asteraceae</taxon>
        <taxon>Carduoideae</taxon>
        <taxon>Cardueae</taxon>
        <taxon>Arctiinae</taxon>
        <taxon>Arctium</taxon>
    </lineage>
</organism>
<evidence type="ECO:0000313" key="1">
    <source>
        <dbReference type="EMBL" id="KAI3758788.1"/>
    </source>
</evidence>
<evidence type="ECO:0000313" key="2">
    <source>
        <dbReference type="Proteomes" id="UP001055879"/>
    </source>
</evidence>
<reference evidence="1 2" key="2">
    <citation type="journal article" date="2022" name="Mol. Ecol. Resour.">
        <title>The genomes of chicory, endive, great burdock and yacon provide insights into Asteraceae paleo-polyploidization history and plant inulin production.</title>
        <authorList>
            <person name="Fan W."/>
            <person name="Wang S."/>
            <person name="Wang H."/>
            <person name="Wang A."/>
            <person name="Jiang F."/>
            <person name="Liu H."/>
            <person name="Zhao H."/>
            <person name="Xu D."/>
            <person name="Zhang Y."/>
        </authorList>
    </citation>
    <scope>NUCLEOTIDE SEQUENCE [LARGE SCALE GENOMIC DNA]</scope>
    <source>
        <strain evidence="2">cv. Niubang</strain>
    </source>
</reference>
<sequence>MTSKDALSIGTDVKPPVLLKGEYEQWKDRFLDFVDQHSNGENILLSITEGPMAPITVQIPDVDSSDSEDGTEERDQKMKTVVVDISQYSEEQKSRYKADKQARSLLLQSIPNEIYIKIYSYKGNAKKMWDQLQKMMMGSKIGNQMKVANCINSYEEFKAQENESLEDTYERFILLLNELSKNKTLRKNEEEVEEKRAEKKKAEKVPDPIALVAGEKKKEKKEKKKKKKVITSSESESESDGDDGESLKQAMLLLTRAFQKKFYKKPGSNSQRYSSSSSKNHEHREKVEGRRYEENRYVEKKPDDRKKYVNDYTVVEKPANDSVKCYNYKQQEAGIALMAEDEFWLDHSEGEEEEKEETAHLCLMGKELNDLQLKLKKEKDRVAKRNNKIFELNKSVIGNKDLIDSLRKSASDSKSQVDCFEKKISDFEVKVSKYEFEKKESALIVHKLQVENKLLNKKVNGLEAKLYARGQTDQTIFFNAPDEEADVKKKWGLGFKNPHYLKKDIRKQPALYNFDFLACAGKHTHLKPKFVTKLPEEVEAKETENRKNVKKMQLSFNYAKLNDSYLSETPKVLSNDYFASYSVSEMKVKPAIAKVYVPPLILESKIIELENVLSDEKLLVDIEQSVFSTVLKNTVLQFKSTKCSTVSKAPQTSTDNFDDLFESANDFLNSDGGCIEEIDMFDFNASLPDHSTCLINEKVLPSVLKTAKSSTKVGESISVTADYYSQGKKHKKQRLQKQKYTGTQKKTQSQKSVFPNKSTSCVSDLSKKRLKARTEWRPKRKGDEKVESVSDNSCNRSVSSDTDVVDQFASNKQNLVTSYKRYSIKQLIQLSPISTTSYHYRRNDFAYSHNSSDWFGSYHVYSSRSNIFKGYGDIIQDNITISKVSYVEGLGHKLFSIGQFCDKGLEVNFKAKRCSVRTEDGNELLVGNRKTNLYTINLSKTFISFELSLYQQAGSWEIGQRTS</sequence>